<organism evidence="3 4">
    <name type="scientific">Entomospira nematocerorum</name>
    <dbReference type="NCBI Taxonomy" id="2719987"/>
    <lineage>
        <taxon>Bacteria</taxon>
        <taxon>Pseudomonadati</taxon>
        <taxon>Spirochaetota</taxon>
        <taxon>Spirochaetia</taxon>
        <taxon>Spirochaetales</taxon>
        <taxon>Spirochaetaceae</taxon>
        <taxon>Entomospira</taxon>
    </lineage>
</organism>
<keyword evidence="4" id="KW-1185">Reference proteome</keyword>
<dbReference type="PANTHER" id="PTHR30329">
    <property type="entry name" value="STATOR ELEMENT OF FLAGELLAR MOTOR COMPLEX"/>
    <property type="match status" value="1"/>
</dbReference>
<evidence type="ECO:0000256" key="1">
    <source>
        <dbReference type="PROSITE-ProRule" id="PRU00473"/>
    </source>
</evidence>
<dbReference type="EMBL" id="JAATLK010000001">
    <property type="protein sequence ID" value="NIZ46939.1"/>
    <property type="molecule type" value="Genomic_DNA"/>
</dbReference>
<comment type="caution">
    <text evidence="3">The sequence shown here is derived from an EMBL/GenBank/DDBJ whole genome shotgun (WGS) entry which is preliminary data.</text>
</comment>
<dbReference type="PANTHER" id="PTHR30329:SF21">
    <property type="entry name" value="LIPOPROTEIN YIAD-RELATED"/>
    <property type="match status" value="1"/>
</dbReference>
<dbReference type="InterPro" id="IPR050330">
    <property type="entry name" value="Bact_OuterMem_StrucFunc"/>
</dbReference>
<sequence>MRQLLLLVTLLPALHAKTFTYQHQKGDQFRFLSTVNQEAGFLDQPLEQIQIINRISFTVMDVNADGSGYLKGEMQSSEQRQGEVSSLWELGYDVAYWREVSGKNRVAPHLYTPAVRHVPAFPNRNLEIGDRWIHPGEEVLDLRESLGLNKPYVIPFTGEYHYLGVVEKDEKTYHAIELHYKWQTSIAEALRLNYRRKGINSPKHIQAQFLQTIYWDDDLHQPAWYEEQYHYSFTMEDNSIYVMQGDASAYLLEAMPMNKTDITQSINDEIKRLGLDDVSVKQEEDGITLVMENIQFNANSAYLLDSEIEKLRMIAKILSLYADRDLEISGHTAKSVSENAAQRLSEQRALSVANFFIEEGVRPKERIITRGYGSRKPIATNETAEGMSKNRRVEIKILEN</sequence>
<dbReference type="Proteomes" id="UP000752013">
    <property type="component" value="Unassembled WGS sequence"/>
</dbReference>
<dbReference type="Pfam" id="PF00691">
    <property type="entry name" value="OmpA"/>
    <property type="match status" value="1"/>
</dbReference>
<gene>
    <name evidence="3" type="ORF">HCT46_03285</name>
</gene>
<dbReference type="CDD" id="cd07185">
    <property type="entry name" value="OmpA_C-like"/>
    <property type="match status" value="1"/>
</dbReference>
<dbReference type="AlphaFoldDB" id="A0A968KU66"/>
<dbReference type="GO" id="GO:0016020">
    <property type="term" value="C:membrane"/>
    <property type="evidence" value="ECO:0007669"/>
    <property type="project" value="UniProtKB-UniRule"/>
</dbReference>
<evidence type="ECO:0000259" key="2">
    <source>
        <dbReference type="PROSITE" id="PS51123"/>
    </source>
</evidence>
<reference evidence="3" key="1">
    <citation type="submission" date="2020-03" db="EMBL/GenBank/DDBJ databases">
        <title>Spirochaetal bacteria isolated from arthropods constitute a novel genus Entomospira genus novum within the order Spirochaetales.</title>
        <authorList>
            <person name="Grana-Miraglia L."/>
            <person name="Sikutova S."/>
            <person name="Fingerle V."/>
            <person name="Sing A."/>
            <person name="Castillo-Ramirez S."/>
            <person name="Margos G."/>
            <person name="Rudolf I."/>
        </authorList>
    </citation>
    <scope>NUCLEOTIDE SEQUENCE</scope>
    <source>
        <strain evidence="3">BR208</strain>
    </source>
</reference>
<name>A0A968KU66_9SPIO</name>
<proteinExistence type="predicted"/>
<dbReference type="InterPro" id="IPR036737">
    <property type="entry name" value="OmpA-like_sf"/>
</dbReference>
<dbReference type="RefSeq" id="WP_167703378.1">
    <property type="nucleotide sequence ID" value="NZ_CP118168.1"/>
</dbReference>
<feature type="domain" description="OmpA-like" evidence="2">
    <location>
        <begin position="283"/>
        <end position="400"/>
    </location>
</feature>
<evidence type="ECO:0000313" key="4">
    <source>
        <dbReference type="Proteomes" id="UP000752013"/>
    </source>
</evidence>
<dbReference type="InterPro" id="IPR006665">
    <property type="entry name" value="OmpA-like"/>
</dbReference>
<keyword evidence="1" id="KW-0472">Membrane</keyword>
<dbReference type="SUPFAM" id="SSF103088">
    <property type="entry name" value="OmpA-like"/>
    <property type="match status" value="1"/>
</dbReference>
<accession>A0A968KU66</accession>
<dbReference type="PROSITE" id="PS51123">
    <property type="entry name" value="OMPA_2"/>
    <property type="match status" value="1"/>
</dbReference>
<dbReference type="Gene3D" id="3.30.1330.60">
    <property type="entry name" value="OmpA-like domain"/>
    <property type="match status" value="1"/>
</dbReference>
<protein>
    <submittedName>
        <fullName evidence="3">OmpA family protein</fullName>
    </submittedName>
</protein>
<evidence type="ECO:0000313" key="3">
    <source>
        <dbReference type="EMBL" id="NIZ46939.1"/>
    </source>
</evidence>